<dbReference type="Proteomes" id="UP000625210">
    <property type="component" value="Unassembled WGS sequence"/>
</dbReference>
<evidence type="ECO:0000259" key="1">
    <source>
        <dbReference type="SMART" id="SM00933"/>
    </source>
</evidence>
<name>A0A8J2VGT0_9BACL</name>
<protein>
    <recommendedName>
        <fullName evidence="1">NurA domain-containing protein</fullName>
    </recommendedName>
</protein>
<proteinExistence type="predicted"/>
<accession>A0A8J2VGT0</accession>
<evidence type="ECO:0000313" key="3">
    <source>
        <dbReference type="Proteomes" id="UP000625210"/>
    </source>
</evidence>
<dbReference type="EMBL" id="BMHQ01000008">
    <property type="protein sequence ID" value="GGE21994.1"/>
    <property type="molecule type" value="Genomic_DNA"/>
</dbReference>
<dbReference type="SMART" id="SM00933">
    <property type="entry name" value="NurA"/>
    <property type="match status" value="1"/>
</dbReference>
<evidence type="ECO:0000313" key="2">
    <source>
        <dbReference type="EMBL" id="GGE21994.1"/>
    </source>
</evidence>
<keyword evidence="3" id="KW-1185">Reference proteome</keyword>
<feature type="domain" description="NurA" evidence="1">
    <location>
        <begin position="61"/>
        <end position="288"/>
    </location>
</feature>
<reference evidence="2" key="2">
    <citation type="submission" date="2020-09" db="EMBL/GenBank/DDBJ databases">
        <authorList>
            <person name="Sun Q."/>
            <person name="Zhou Y."/>
        </authorList>
    </citation>
    <scope>NUCLEOTIDE SEQUENCE</scope>
    <source>
        <strain evidence="2">CGMCC 1.15179</strain>
    </source>
</reference>
<reference evidence="2" key="1">
    <citation type="journal article" date="2014" name="Int. J. Syst. Evol. Microbiol.">
        <title>Complete genome sequence of Corynebacterium casei LMG S-19264T (=DSM 44701T), isolated from a smear-ripened cheese.</title>
        <authorList>
            <consortium name="US DOE Joint Genome Institute (JGI-PGF)"/>
            <person name="Walter F."/>
            <person name="Albersmeier A."/>
            <person name="Kalinowski J."/>
            <person name="Ruckert C."/>
        </authorList>
    </citation>
    <scope>NUCLEOTIDE SEQUENCE</scope>
    <source>
        <strain evidence="2">CGMCC 1.15179</strain>
    </source>
</reference>
<comment type="caution">
    <text evidence="2">The sequence shown here is derived from an EMBL/GenBank/DDBJ whole genome shotgun (WGS) entry which is preliminary data.</text>
</comment>
<dbReference type="Pfam" id="PF09376">
    <property type="entry name" value="NurA"/>
    <property type="match status" value="1"/>
</dbReference>
<dbReference type="AlphaFoldDB" id="A0A8J2VGT0"/>
<dbReference type="InterPro" id="IPR018977">
    <property type="entry name" value="NurA_domain"/>
</dbReference>
<organism evidence="2 3">
    <name type="scientific">Marinithermofilum abyssi</name>
    <dbReference type="NCBI Taxonomy" id="1571185"/>
    <lineage>
        <taxon>Bacteria</taxon>
        <taxon>Bacillati</taxon>
        <taxon>Bacillota</taxon>
        <taxon>Bacilli</taxon>
        <taxon>Bacillales</taxon>
        <taxon>Thermoactinomycetaceae</taxon>
        <taxon>Marinithermofilum</taxon>
    </lineage>
</organism>
<sequence length="319" mass="36139">MLPVSEALKRKFAETNRELRLLYPEEELRKEWIREQLEEYGTFYPMEKWPADRLTAWLDGRVMAGVDGSVNSTPGTDPHTLSVFQALAKGTHGEECWEADLYTPLLDREGTDPVEGRLAREAKRRGTLLAGLELKVAKEAIIRWRPRVIMMDGSLLHYLIDDPQGWEELAELALARGVLLVGISEEIGTRGLARLLFPQRENYSDRDVLFGVLQPGEAYESEAMQLTGTGLWKAVMCSSRSPQPVGIDGLLSQAAERENLLNLIHTMTPAQGRGIPLWLDIVDKEVRVTDPLVRAMVEQFIDPDLRHRLLVPKRSERHL</sequence>
<dbReference type="RefSeq" id="WP_188648228.1">
    <property type="nucleotide sequence ID" value="NZ_BMHQ01000008.1"/>
</dbReference>
<gene>
    <name evidence="2" type="ORF">GCM10011571_25120</name>
</gene>